<dbReference type="Pfam" id="PF01086">
    <property type="entry name" value="Clathrin_lg_ch"/>
    <property type="match status" value="1"/>
</dbReference>
<dbReference type="OrthoDB" id="321985at2759"/>
<evidence type="ECO:0000256" key="2">
    <source>
        <dbReference type="ARBA" id="ARBA00005263"/>
    </source>
</evidence>
<keyword evidence="3 6" id="KW-0472">Membrane</keyword>
<evidence type="ECO:0000256" key="6">
    <source>
        <dbReference type="RuleBase" id="RU363137"/>
    </source>
</evidence>
<keyword evidence="9" id="KW-1185">Reference proteome</keyword>
<evidence type="ECO:0000256" key="3">
    <source>
        <dbReference type="ARBA" id="ARBA00023136"/>
    </source>
</evidence>
<dbReference type="GO" id="GO:0030130">
    <property type="term" value="C:clathrin coat of trans-Golgi network vesicle"/>
    <property type="evidence" value="ECO:0007669"/>
    <property type="project" value="InterPro"/>
</dbReference>
<dbReference type="InterPro" id="IPR000996">
    <property type="entry name" value="Clathrin_L-chain"/>
</dbReference>
<dbReference type="GO" id="GO:0006886">
    <property type="term" value="P:intracellular protein transport"/>
    <property type="evidence" value="ECO:0007669"/>
    <property type="project" value="InterPro"/>
</dbReference>
<comment type="function">
    <text evidence="6">Clathrin is the major protein of the polyhedral coat of coated pits and vesicles.</text>
</comment>
<feature type="compositionally biased region" description="Basic and acidic residues" evidence="7">
    <location>
        <begin position="60"/>
        <end position="71"/>
    </location>
</feature>
<evidence type="ECO:0000256" key="7">
    <source>
        <dbReference type="SAM" id="MobiDB-lite"/>
    </source>
</evidence>
<comment type="subcellular location">
    <subcellularLocation>
        <location evidence="1 6">Cytoplasmic vesicle membrane</location>
        <topology evidence="1 6">Peripheral membrane protein</topology>
        <orientation evidence="1 6">Cytoplasmic side</orientation>
    </subcellularLocation>
    <subcellularLocation>
        <location evidence="6">Membrane</location>
        <location evidence="6">Coated pit</location>
        <topology evidence="6">Peripheral membrane protein</topology>
        <orientation evidence="6">Cytoplasmic side</orientation>
    </subcellularLocation>
    <text evidence="6">Cytoplasmic face of coated pits and vesicles.</text>
</comment>
<name>A0A1R2CMM1_9CILI</name>
<evidence type="ECO:0000256" key="5">
    <source>
        <dbReference type="ARBA" id="ARBA00023329"/>
    </source>
</evidence>
<sequence length="168" mass="19499">MEDFYSSSDPFASVEPSSNQAYQPPIFEGNFGGQDPFTSPAGYSSDLPQEIALEEKEEIERQAQRDLENKERQKRLMAKDAKEIEQKEQKRQQARSDLKKFYEDRNKAIYTTSQLNLTKENELKNNKASYNDSTSWKKVASMIDFKDTDRKDQARMKSVLLAKKHESN</sequence>
<dbReference type="Proteomes" id="UP000187209">
    <property type="component" value="Unassembled WGS sequence"/>
</dbReference>
<keyword evidence="5 6" id="KW-0968">Cytoplasmic vesicle</keyword>
<feature type="region of interest" description="Disordered" evidence="7">
    <location>
        <begin position="1"/>
        <end position="47"/>
    </location>
</feature>
<dbReference type="GO" id="GO:0030132">
    <property type="term" value="C:clathrin coat of coated pit"/>
    <property type="evidence" value="ECO:0007669"/>
    <property type="project" value="InterPro"/>
</dbReference>
<dbReference type="EMBL" id="MPUH01000106">
    <property type="protein sequence ID" value="OMJ90263.1"/>
    <property type="molecule type" value="Genomic_DNA"/>
</dbReference>
<evidence type="ECO:0000313" key="8">
    <source>
        <dbReference type="EMBL" id="OMJ90263.1"/>
    </source>
</evidence>
<reference evidence="8 9" key="1">
    <citation type="submission" date="2016-11" db="EMBL/GenBank/DDBJ databases">
        <title>The macronuclear genome of Stentor coeruleus: a giant cell with tiny introns.</title>
        <authorList>
            <person name="Slabodnick M."/>
            <person name="Ruby J.G."/>
            <person name="Reiff S.B."/>
            <person name="Swart E.C."/>
            <person name="Gosai S."/>
            <person name="Prabakaran S."/>
            <person name="Witkowska E."/>
            <person name="Larue G.E."/>
            <person name="Fisher S."/>
            <person name="Freeman R.M."/>
            <person name="Gunawardena J."/>
            <person name="Chu W."/>
            <person name="Stover N.A."/>
            <person name="Gregory B.D."/>
            <person name="Nowacki M."/>
            <person name="Derisi J."/>
            <person name="Roy S.W."/>
            <person name="Marshall W.F."/>
            <person name="Sood P."/>
        </authorList>
    </citation>
    <scope>NUCLEOTIDE SEQUENCE [LARGE SCALE GENOMIC DNA]</scope>
    <source>
        <strain evidence="8">WM001</strain>
    </source>
</reference>
<feature type="compositionally biased region" description="Basic and acidic residues" evidence="7">
    <location>
        <begin position="77"/>
        <end position="97"/>
    </location>
</feature>
<feature type="region of interest" description="Disordered" evidence="7">
    <location>
        <begin position="60"/>
        <end position="97"/>
    </location>
</feature>
<evidence type="ECO:0000256" key="1">
    <source>
        <dbReference type="ARBA" id="ARBA00004180"/>
    </source>
</evidence>
<evidence type="ECO:0000256" key="4">
    <source>
        <dbReference type="ARBA" id="ARBA00023176"/>
    </source>
</evidence>
<comment type="similarity">
    <text evidence="2 6">Belongs to the clathrin light chain family.</text>
</comment>
<feature type="compositionally biased region" description="Polar residues" evidence="7">
    <location>
        <begin position="1"/>
        <end position="22"/>
    </location>
</feature>
<protein>
    <recommendedName>
        <fullName evidence="6">Clathrin light chain</fullName>
    </recommendedName>
</protein>
<dbReference type="AlphaFoldDB" id="A0A1R2CMM1"/>
<dbReference type="GO" id="GO:0016192">
    <property type="term" value="P:vesicle-mediated transport"/>
    <property type="evidence" value="ECO:0007669"/>
    <property type="project" value="InterPro"/>
</dbReference>
<gene>
    <name evidence="8" type="ORF">SteCoe_7374</name>
</gene>
<proteinExistence type="inferred from homology"/>
<accession>A0A1R2CMM1</accession>
<evidence type="ECO:0000313" key="9">
    <source>
        <dbReference type="Proteomes" id="UP000187209"/>
    </source>
</evidence>
<organism evidence="8 9">
    <name type="scientific">Stentor coeruleus</name>
    <dbReference type="NCBI Taxonomy" id="5963"/>
    <lineage>
        <taxon>Eukaryota</taxon>
        <taxon>Sar</taxon>
        <taxon>Alveolata</taxon>
        <taxon>Ciliophora</taxon>
        <taxon>Postciliodesmatophora</taxon>
        <taxon>Heterotrichea</taxon>
        <taxon>Heterotrichida</taxon>
        <taxon>Stentoridae</taxon>
        <taxon>Stentor</taxon>
    </lineage>
</organism>
<dbReference type="GO" id="GO:0005198">
    <property type="term" value="F:structural molecule activity"/>
    <property type="evidence" value="ECO:0007669"/>
    <property type="project" value="InterPro"/>
</dbReference>
<keyword evidence="4 6" id="KW-0168">Coated pit</keyword>
<comment type="caution">
    <text evidence="8">The sequence shown here is derived from an EMBL/GenBank/DDBJ whole genome shotgun (WGS) entry which is preliminary data.</text>
</comment>